<comment type="caution">
    <text evidence="1">The sequence shown here is derived from an EMBL/GenBank/DDBJ whole genome shotgun (WGS) entry which is preliminary data.</text>
</comment>
<keyword evidence="2" id="KW-1185">Reference proteome</keyword>
<gene>
    <name evidence="1" type="ORF">GMARGA_LOCUS31987</name>
</gene>
<evidence type="ECO:0000313" key="1">
    <source>
        <dbReference type="EMBL" id="CAG8834308.1"/>
    </source>
</evidence>
<sequence length="127" mass="15129">KRINNSNEEICRLLEYTNSWHITIYDLENYDLALLYDDDAYTKSLPLNPLATRLIYQRMGQDDLPPIRGPVILVDDYRKLSLKDLCKLLKIPYNREQIENTSRKMLEEVQAFLKRQQDTKDYTLDTE</sequence>
<name>A0ABN7WK38_GIGMA</name>
<accession>A0ABN7WK38</accession>
<evidence type="ECO:0000313" key="2">
    <source>
        <dbReference type="Proteomes" id="UP000789901"/>
    </source>
</evidence>
<proteinExistence type="predicted"/>
<dbReference type="Proteomes" id="UP000789901">
    <property type="component" value="Unassembled WGS sequence"/>
</dbReference>
<protein>
    <submittedName>
        <fullName evidence="1">6998_t:CDS:1</fullName>
    </submittedName>
</protein>
<organism evidence="1 2">
    <name type="scientific">Gigaspora margarita</name>
    <dbReference type="NCBI Taxonomy" id="4874"/>
    <lineage>
        <taxon>Eukaryota</taxon>
        <taxon>Fungi</taxon>
        <taxon>Fungi incertae sedis</taxon>
        <taxon>Mucoromycota</taxon>
        <taxon>Glomeromycotina</taxon>
        <taxon>Glomeromycetes</taxon>
        <taxon>Diversisporales</taxon>
        <taxon>Gigasporaceae</taxon>
        <taxon>Gigaspora</taxon>
    </lineage>
</organism>
<feature type="non-terminal residue" evidence="1">
    <location>
        <position position="1"/>
    </location>
</feature>
<dbReference type="EMBL" id="CAJVQB010049088">
    <property type="protein sequence ID" value="CAG8834308.1"/>
    <property type="molecule type" value="Genomic_DNA"/>
</dbReference>
<reference evidence="1 2" key="1">
    <citation type="submission" date="2021-06" db="EMBL/GenBank/DDBJ databases">
        <authorList>
            <person name="Kallberg Y."/>
            <person name="Tangrot J."/>
            <person name="Rosling A."/>
        </authorList>
    </citation>
    <scope>NUCLEOTIDE SEQUENCE [LARGE SCALE GENOMIC DNA]</scope>
    <source>
        <strain evidence="1 2">120-4 pot B 10/14</strain>
    </source>
</reference>